<dbReference type="EMBL" id="SZWE01000003">
    <property type="protein sequence ID" value="MRU17098.1"/>
    <property type="molecule type" value="Genomic_DNA"/>
</dbReference>
<accession>A0A844D6T3</accession>
<sequence>MTNMSHMRHAEAHIYDCIGVGFGPSNMALAIALGEVGALDNCLFLEAQDDILWHPGMLLDGADIQHNPLRDLVTPRNPASPYGFLAYLKAQGRLFDYLNLSAPYPPRTEYAGYVNWVGRQFLDYVSLNTRVVAMTYTSDMSGTPLVAVLLDDGRRLLARSVSFAPGRSNYIPAQFESALGDDIVHLSGYRFARDRWLGRLDMPRVAVVGGSQSAIEILLDLAGRARLTGISRGFGFKQKDLSAFTEQIYYPSFVDMFFDAGEGSQHKITRELWRSNYGAADPDVIEALNFKLYEQRVRNGDSIEIVHNCEIAGVEKRGDAYAMSVTDRLSGAPRTLEVDGIVLATGFRNFGNAENQEPYHPLLDGLATRFETRADGGIAIARDYRVATLPGAATAPVFINGLCETTHGFGDAGSFSLLSVRSEQIARALVDHIAEAGAPTVPQPEELTNV</sequence>
<dbReference type="PANTHER" id="PTHR42802:SF1">
    <property type="entry name" value="L-ORNITHINE N(5)-MONOOXYGENASE"/>
    <property type="match status" value="1"/>
</dbReference>
<evidence type="ECO:0000313" key="9">
    <source>
        <dbReference type="Proteomes" id="UP000564704"/>
    </source>
</evidence>
<keyword evidence="6" id="KW-0521">NADP</keyword>
<dbReference type="OrthoDB" id="7527071at2"/>
<evidence type="ECO:0000256" key="2">
    <source>
        <dbReference type="ARBA" id="ARBA00004924"/>
    </source>
</evidence>
<dbReference type="PANTHER" id="PTHR42802">
    <property type="entry name" value="MONOOXYGENASE"/>
    <property type="match status" value="1"/>
</dbReference>
<dbReference type="InterPro" id="IPR036188">
    <property type="entry name" value="FAD/NAD-bd_sf"/>
</dbReference>
<keyword evidence="4" id="KW-0285">Flavoprotein</keyword>
<evidence type="ECO:0000256" key="1">
    <source>
        <dbReference type="ARBA" id="ARBA00001974"/>
    </source>
</evidence>
<evidence type="ECO:0000256" key="4">
    <source>
        <dbReference type="ARBA" id="ARBA00022630"/>
    </source>
</evidence>
<comment type="caution">
    <text evidence="8">The sequence shown here is derived from an EMBL/GenBank/DDBJ whole genome shotgun (WGS) entry which is preliminary data.</text>
</comment>
<dbReference type="RefSeq" id="WP_154155213.1">
    <property type="nucleotide sequence ID" value="NZ_SZWE01000003.1"/>
</dbReference>
<proteinExistence type="inferred from homology"/>
<comment type="similarity">
    <text evidence="3">Belongs to the lysine N(6)-hydroxylase/L-ornithine N(5)-oxygenase family.</text>
</comment>
<dbReference type="SUPFAM" id="SSF51905">
    <property type="entry name" value="FAD/NAD(P)-binding domain"/>
    <property type="match status" value="2"/>
</dbReference>
<reference evidence="8 9" key="1">
    <citation type="submission" date="2019-05" db="EMBL/GenBank/DDBJ databases">
        <title>Roseovarius bejariae sp. nov., a moderately halophylic bacterium isolated from a saline soil in Rambla Salada (Murcia).</title>
        <authorList>
            <person name="Castro D.J."/>
            <person name="Gomez-Altuve A."/>
            <person name="Reina J.C."/>
            <person name="Rodriguez M."/>
            <person name="Sampedro I."/>
            <person name="Llamas I."/>
            <person name="Martinez-Checa F."/>
        </authorList>
    </citation>
    <scope>NUCLEOTIDE SEQUENCE [LARGE SCALE GENOMIC DNA]</scope>
    <source>
        <strain evidence="8 9">A21</strain>
    </source>
</reference>
<organism evidence="8 9">
    <name type="scientific">Roseovarius bejariae</name>
    <dbReference type="NCBI Taxonomy" id="2576383"/>
    <lineage>
        <taxon>Bacteria</taxon>
        <taxon>Pseudomonadati</taxon>
        <taxon>Pseudomonadota</taxon>
        <taxon>Alphaproteobacteria</taxon>
        <taxon>Rhodobacterales</taxon>
        <taxon>Roseobacteraceae</taxon>
        <taxon>Roseovarius</taxon>
    </lineage>
</organism>
<evidence type="ECO:0000256" key="6">
    <source>
        <dbReference type="ARBA" id="ARBA00022857"/>
    </source>
</evidence>
<keyword evidence="9" id="KW-1185">Reference proteome</keyword>
<dbReference type="Proteomes" id="UP000564704">
    <property type="component" value="Unassembled WGS sequence"/>
</dbReference>
<dbReference type="Gene3D" id="3.50.50.60">
    <property type="entry name" value="FAD/NAD(P)-binding domain"/>
    <property type="match status" value="1"/>
</dbReference>
<evidence type="ECO:0000313" key="8">
    <source>
        <dbReference type="EMBL" id="MRU17098.1"/>
    </source>
</evidence>
<comment type="cofactor">
    <cofactor evidence="1">
        <name>FAD</name>
        <dbReference type="ChEBI" id="CHEBI:57692"/>
    </cofactor>
</comment>
<keyword evidence="7" id="KW-0560">Oxidoreductase</keyword>
<evidence type="ECO:0000256" key="7">
    <source>
        <dbReference type="ARBA" id="ARBA00023002"/>
    </source>
</evidence>
<comment type="pathway">
    <text evidence="2">Siderophore biosynthesis.</text>
</comment>
<dbReference type="AlphaFoldDB" id="A0A844D6T3"/>
<dbReference type="InterPro" id="IPR025700">
    <property type="entry name" value="Lys/Orn_oxygenase"/>
</dbReference>
<evidence type="ECO:0000256" key="5">
    <source>
        <dbReference type="ARBA" id="ARBA00022827"/>
    </source>
</evidence>
<name>A0A844D6T3_9RHOB</name>
<dbReference type="Pfam" id="PF13434">
    <property type="entry name" value="Lys_Orn_oxgnase"/>
    <property type="match status" value="1"/>
</dbReference>
<evidence type="ECO:0000256" key="3">
    <source>
        <dbReference type="ARBA" id="ARBA00007588"/>
    </source>
</evidence>
<gene>
    <name evidence="8" type="ORF">FDP25_16780</name>
</gene>
<dbReference type="GO" id="GO:0004497">
    <property type="term" value="F:monooxygenase activity"/>
    <property type="evidence" value="ECO:0007669"/>
    <property type="project" value="UniProtKB-KW"/>
</dbReference>
<dbReference type="GO" id="GO:0006879">
    <property type="term" value="P:intracellular iron ion homeostasis"/>
    <property type="evidence" value="ECO:0007669"/>
    <property type="project" value="TreeGrafter"/>
</dbReference>
<protein>
    <submittedName>
        <fullName evidence="8">Ornithine monooxygenase</fullName>
    </submittedName>
</protein>
<keyword evidence="8" id="KW-0503">Monooxygenase</keyword>
<keyword evidence="5" id="KW-0274">FAD</keyword>